<name>A0ABP3WPT4_9ALTE</name>
<keyword evidence="1" id="KW-0143">Chaperone</keyword>
<dbReference type="CDD" id="cd06257">
    <property type="entry name" value="DnaJ"/>
    <property type="match status" value="1"/>
</dbReference>
<dbReference type="Pfam" id="PF12339">
    <property type="entry name" value="DNAJ_related"/>
    <property type="match status" value="1"/>
</dbReference>
<feature type="domain" description="J" evidence="2">
    <location>
        <begin position="144"/>
        <end position="198"/>
    </location>
</feature>
<evidence type="ECO:0000313" key="3">
    <source>
        <dbReference type="EMBL" id="GAA0853515.1"/>
    </source>
</evidence>
<dbReference type="InterPro" id="IPR036869">
    <property type="entry name" value="J_dom_sf"/>
</dbReference>
<dbReference type="Gene3D" id="1.10.287.110">
    <property type="entry name" value="DnaJ domain"/>
    <property type="match status" value="1"/>
</dbReference>
<keyword evidence="4" id="KW-1185">Reference proteome</keyword>
<evidence type="ECO:0000256" key="1">
    <source>
        <dbReference type="ARBA" id="ARBA00023186"/>
    </source>
</evidence>
<organism evidence="3 4">
    <name type="scientific">Aliiglaciecola litoralis</name>
    <dbReference type="NCBI Taxonomy" id="582857"/>
    <lineage>
        <taxon>Bacteria</taxon>
        <taxon>Pseudomonadati</taxon>
        <taxon>Pseudomonadota</taxon>
        <taxon>Gammaproteobacteria</taxon>
        <taxon>Alteromonadales</taxon>
        <taxon>Alteromonadaceae</taxon>
        <taxon>Aliiglaciecola</taxon>
    </lineage>
</organism>
<protein>
    <submittedName>
        <fullName evidence="3">DNA-J related domain-containing protein</fullName>
    </submittedName>
</protein>
<dbReference type="SUPFAM" id="SSF46565">
    <property type="entry name" value="Chaperone J-domain"/>
    <property type="match status" value="1"/>
</dbReference>
<evidence type="ECO:0000259" key="2">
    <source>
        <dbReference type="SMART" id="SM00271"/>
    </source>
</evidence>
<dbReference type="EMBL" id="BAAAFD010000001">
    <property type="protein sequence ID" value="GAA0853515.1"/>
    <property type="molecule type" value="Genomic_DNA"/>
</dbReference>
<comment type="caution">
    <text evidence="3">The sequence shown here is derived from an EMBL/GenBank/DDBJ whole genome shotgun (WGS) entry which is preliminary data.</text>
</comment>
<dbReference type="Proteomes" id="UP001500359">
    <property type="component" value="Unassembled WGS sequence"/>
</dbReference>
<dbReference type="InterPro" id="IPR001623">
    <property type="entry name" value="DnaJ_domain"/>
</dbReference>
<evidence type="ECO:0000313" key="4">
    <source>
        <dbReference type="Proteomes" id="UP001500359"/>
    </source>
</evidence>
<sequence length="198" mass="23173">MSVKPELLEALEEIFVIQRQSLSEYNLIGLLQREPYWLLAPEALRESLALFQCHFVLFHHLYMLQDRCFARGLGVLTIHATGISLSESEHELSKQALMQDDPMRAYYLDWTHFDNTQKQDVDKLIDSFWKSMDRFSPVNDDDKRRALALFSLPESYDLKQLKAQYRNLQHQCHPDKGGTVQQSQELQMAFNLLKKALN</sequence>
<gene>
    <name evidence="3" type="ORF">GCM10009114_06440</name>
</gene>
<dbReference type="RefSeq" id="WP_343856412.1">
    <property type="nucleotide sequence ID" value="NZ_BAAAFD010000001.1"/>
</dbReference>
<proteinExistence type="predicted"/>
<dbReference type="InterPro" id="IPR021059">
    <property type="entry name" value="DnaJ-related_N"/>
</dbReference>
<dbReference type="SMART" id="SM00271">
    <property type="entry name" value="DnaJ"/>
    <property type="match status" value="1"/>
</dbReference>
<reference evidence="4" key="1">
    <citation type="journal article" date="2019" name="Int. J. Syst. Evol. Microbiol.">
        <title>The Global Catalogue of Microorganisms (GCM) 10K type strain sequencing project: providing services to taxonomists for standard genome sequencing and annotation.</title>
        <authorList>
            <consortium name="The Broad Institute Genomics Platform"/>
            <consortium name="The Broad Institute Genome Sequencing Center for Infectious Disease"/>
            <person name="Wu L."/>
            <person name="Ma J."/>
        </authorList>
    </citation>
    <scope>NUCLEOTIDE SEQUENCE [LARGE SCALE GENOMIC DNA]</scope>
    <source>
        <strain evidence="4">JCM 15896</strain>
    </source>
</reference>
<accession>A0ABP3WPT4</accession>